<dbReference type="Gene3D" id="3.30.70.141">
    <property type="entry name" value="Nucleoside diphosphate kinase-like domain"/>
    <property type="match status" value="1"/>
</dbReference>
<evidence type="ECO:0000256" key="6">
    <source>
        <dbReference type="ARBA" id="ARBA00012966"/>
    </source>
</evidence>
<evidence type="ECO:0000256" key="4">
    <source>
        <dbReference type="ARBA" id="ARBA00004305"/>
    </source>
</evidence>
<evidence type="ECO:0000256" key="13">
    <source>
        <dbReference type="ARBA" id="ARBA00023080"/>
    </source>
</evidence>
<evidence type="ECO:0000313" key="21">
    <source>
        <dbReference type="Ensembl" id="ENSSVLP00005017167.1"/>
    </source>
</evidence>
<keyword evidence="12" id="KW-0460">Magnesium</keyword>
<sequence>MNVILSGKRVFADVIKNLECTLVAVKPDGMQWWLIGAVTQHFEMWGFKLVDTKMLQAPESILAEHYQDLQRKPFYPTLISYMSCGPVVAMEGHSWQRDWYG</sequence>
<evidence type="ECO:0000256" key="8">
    <source>
        <dbReference type="ARBA" id="ARBA00022723"/>
    </source>
</evidence>
<dbReference type="PANTHER" id="PTHR11349">
    <property type="entry name" value="NUCLEOSIDE DIPHOSPHATE KINASE"/>
    <property type="match status" value="1"/>
</dbReference>
<dbReference type="GO" id="GO:0005524">
    <property type="term" value="F:ATP binding"/>
    <property type="evidence" value="ECO:0007669"/>
    <property type="project" value="UniProtKB-KW"/>
</dbReference>
<reference evidence="21" key="1">
    <citation type="submission" date="2025-08" db="UniProtKB">
        <authorList>
            <consortium name="Ensembl"/>
        </authorList>
    </citation>
    <scope>IDENTIFICATION</scope>
</reference>
<protein>
    <recommendedName>
        <fullName evidence="16">Nucleoside diphosphate kinase, mitochondrial</fullName>
        <ecNumber evidence="6">2.7.4.6</ecNumber>
    </recommendedName>
    <alternativeName>
        <fullName evidence="17">Nucleoside diphosphate kinase D</fullName>
    </alternativeName>
</protein>
<dbReference type="FunFam" id="3.30.70.141:FF:000017">
    <property type="entry name" value="Nucleoside diphosphate kinase"/>
    <property type="match status" value="1"/>
</dbReference>
<dbReference type="PROSITE" id="PS51374">
    <property type="entry name" value="NDPK_LIKE"/>
    <property type="match status" value="1"/>
</dbReference>
<evidence type="ECO:0000256" key="11">
    <source>
        <dbReference type="ARBA" id="ARBA00022840"/>
    </source>
</evidence>
<feature type="domain" description="Nucleoside diphosphate kinase-like" evidence="20">
    <location>
        <begin position="18"/>
        <end position="94"/>
    </location>
</feature>
<dbReference type="SMART" id="SM00562">
    <property type="entry name" value="NDK"/>
    <property type="match status" value="1"/>
</dbReference>
<dbReference type="GO" id="GO:0006183">
    <property type="term" value="P:GTP biosynthetic process"/>
    <property type="evidence" value="ECO:0007669"/>
    <property type="project" value="InterPro"/>
</dbReference>
<dbReference type="OrthoDB" id="2162449at2759"/>
<evidence type="ECO:0000256" key="12">
    <source>
        <dbReference type="ARBA" id="ARBA00022842"/>
    </source>
</evidence>
<dbReference type="GeneTree" id="ENSGT00940000160286"/>
<evidence type="ECO:0000256" key="10">
    <source>
        <dbReference type="ARBA" id="ARBA00022777"/>
    </source>
</evidence>
<keyword evidence="13" id="KW-0546">Nucleotide metabolism</keyword>
<dbReference type="InterPro" id="IPR036850">
    <property type="entry name" value="NDK-like_dom_sf"/>
</dbReference>
<evidence type="ECO:0000259" key="20">
    <source>
        <dbReference type="SMART" id="SM00562"/>
    </source>
</evidence>
<dbReference type="AlphaFoldDB" id="A0A8D2CZG8"/>
<dbReference type="GO" id="GO:0004550">
    <property type="term" value="F:nucleoside diphosphate kinase activity"/>
    <property type="evidence" value="ECO:0007669"/>
    <property type="project" value="UniProtKB-EC"/>
</dbReference>
<evidence type="ECO:0000313" key="22">
    <source>
        <dbReference type="Proteomes" id="UP000694564"/>
    </source>
</evidence>
<evidence type="ECO:0000256" key="16">
    <source>
        <dbReference type="ARBA" id="ARBA00068134"/>
    </source>
</evidence>
<evidence type="ECO:0000256" key="2">
    <source>
        <dbReference type="ARBA" id="ARBA00000937"/>
    </source>
</evidence>
<evidence type="ECO:0000256" key="17">
    <source>
        <dbReference type="ARBA" id="ARBA00078880"/>
    </source>
</evidence>
<dbReference type="Pfam" id="PF00334">
    <property type="entry name" value="NDK"/>
    <property type="match status" value="1"/>
</dbReference>
<evidence type="ECO:0000256" key="14">
    <source>
        <dbReference type="ARBA" id="ARBA00060410"/>
    </source>
</evidence>
<evidence type="ECO:0000256" key="18">
    <source>
        <dbReference type="PROSITE-ProRule" id="PRU00706"/>
    </source>
</evidence>
<dbReference type="Ensembl" id="ENSSVLT00005019099.1">
    <property type="protein sequence ID" value="ENSSVLP00005017167.1"/>
    <property type="gene ID" value="ENSSVLG00005013697.1"/>
</dbReference>
<evidence type="ECO:0000256" key="1">
    <source>
        <dbReference type="ARBA" id="ARBA00000082"/>
    </source>
</evidence>
<evidence type="ECO:0000256" key="15">
    <source>
        <dbReference type="ARBA" id="ARBA00062505"/>
    </source>
</evidence>
<comment type="subcellular location">
    <subcellularLocation>
        <location evidence="14">Mitochondrion intermembrane space</location>
        <topology evidence="14">Peripheral membrane protein</topology>
    </subcellularLocation>
    <subcellularLocation>
        <location evidence="4">Mitochondrion matrix</location>
    </subcellularLocation>
</comment>
<dbReference type="EC" id="2.7.4.6" evidence="6"/>
<keyword evidence="7" id="KW-0808">Transferase</keyword>
<keyword evidence="10" id="KW-0418">Kinase</keyword>
<dbReference type="Proteomes" id="UP000694564">
    <property type="component" value="Chromosome 3"/>
</dbReference>
<dbReference type="GO" id="GO:0005759">
    <property type="term" value="C:mitochondrial matrix"/>
    <property type="evidence" value="ECO:0007669"/>
    <property type="project" value="UniProtKB-SubCell"/>
</dbReference>
<comment type="subunit">
    <text evidence="15">Homohexamer. Interacts with OPA1. Interacts with CAPN8.</text>
</comment>
<dbReference type="GO" id="GO:0005758">
    <property type="term" value="C:mitochondrial intermembrane space"/>
    <property type="evidence" value="ECO:0007669"/>
    <property type="project" value="UniProtKB-SubCell"/>
</dbReference>
<dbReference type="InterPro" id="IPR001564">
    <property type="entry name" value="Nucleoside_diP_kinase"/>
</dbReference>
<comment type="similarity">
    <text evidence="5 18 19">Belongs to the NDK family.</text>
</comment>
<evidence type="ECO:0000256" key="7">
    <source>
        <dbReference type="ARBA" id="ARBA00022679"/>
    </source>
</evidence>
<dbReference type="SUPFAM" id="SSF54919">
    <property type="entry name" value="Nucleoside diphosphate kinase, NDK"/>
    <property type="match status" value="1"/>
</dbReference>
<evidence type="ECO:0000256" key="19">
    <source>
        <dbReference type="RuleBase" id="RU004011"/>
    </source>
</evidence>
<dbReference type="GO" id="GO:0006228">
    <property type="term" value="P:UTP biosynthetic process"/>
    <property type="evidence" value="ECO:0007669"/>
    <property type="project" value="InterPro"/>
</dbReference>
<keyword evidence="8" id="KW-0479">Metal-binding</keyword>
<keyword evidence="9" id="KW-0547">Nucleotide-binding</keyword>
<reference evidence="21" key="2">
    <citation type="submission" date="2025-09" db="UniProtKB">
        <authorList>
            <consortium name="Ensembl"/>
        </authorList>
    </citation>
    <scope>IDENTIFICATION</scope>
</reference>
<dbReference type="PRINTS" id="PR01243">
    <property type="entry name" value="NUCDPKINASE"/>
</dbReference>
<dbReference type="InterPro" id="IPR034907">
    <property type="entry name" value="NDK-like_dom"/>
</dbReference>
<proteinExistence type="inferred from homology"/>
<dbReference type="GO" id="GO:0046872">
    <property type="term" value="F:metal ion binding"/>
    <property type="evidence" value="ECO:0007669"/>
    <property type="project" value="UniProtKB-KW"/>
</dbReference>
<comment type="caution">
    <text evidence="18">Lacks conserved residue(s) required for the propagation of feature annotation.</text>
</comment>
<keyword evidence="11" id="KW-0067">ATP-binding</keyword>
<dbReference type="GO" id="GO:0006241">
    <property type="term" value="P:CTP biosynthetic process"/>
    <property type="evidence" value="ECO:0007669"/>
    <property type="project" value="InterPro"/>
</dbReference>
<organism evidence="21 22">
    <name type="scientific">Sciurus vulgaris</name>
    <name type="common">Eurasian red squirrel</name>
    <dbReference type="NCBI Taxonomy" id="55149"/>
    <lineage>
        <taxon>Eukaryota</taxon>
        <taxon>Metazoa</taxon>
        <taxon>Chordata</taxon>
        <taxon>Craniata</taxon>
        <taxon>Vertebrata</taxon>
        <taxon>Euteleostomi</taxon>
        <taxon>Mammalia</taxon>
        <taxon>Eutheria</taxon>
        <taxon>Euarchontoglires</taxon>
        <taxon>Glires</taxon>
        <taxon>Rodentia</taxon>
        <taxon>Sciuromorpha</taxon>
        <taxon>Sciuridae</taxon>
        <taxon>Sciurinae</taxon>
        <taxon>Sciurini</taxon>
        <taxon>Sciurus</taxon>
    </lineage>
</organism>
<comment type="catalytic activity">
    <reaction evidence="1">
        <text>a 2'-deoxyribonucleoside 5'-diphosphate + ATP = a 2'-deoxyribonucleoside 5'-triphosphate + ADP</text>
        <dbReference type="Rhea" id="RHEA:44640"/>
        <dbReference type="ChEBI" id="CHEBI:30616"/>
        <dbReference type="ChEBI" id="CHEBI:61560"/>
        <dbReference type="ChEBI" id="CHEBI:73316"/>
        <dbReference type="ChEBI" id="CHEBI:456216"/>
        <dbReference type="EC" id="2.7.4.6"/>
    </reaction>
</comment>
<comment type="catalytic activity">
    <reaction evidence="2">
        <text>a ribonucleoside 5'-diphosphate + ATP = a ribonucleoside 5'-triphosphate + ADP</text>
        <dbReference type="Rhea" id="RHEA:18113"/>
        <dbReference type="ChEBI" id="CHEBI:30616"/>
        <dbReference type="ChEBI" id="CHEBI:57930"/>
        <dbReference type="ChEBI" id="CHEBI:61557"/>
        <dbReference type="ChEBI" id="CHEBI:456216"/>
        <dbReference type="EC" id="2.7.4.6"/>
    </reaction>
</comment>
<keyword evidence="22" id="KW-1185">Reference proteome</keyword>
<comment type="cofactor">
    <cofactor evidence="3">
        <name>Mg(2+)</name>
        <dbReference type="ChEBI" id="CHEBI:18420"/>
    </cofactor>
</comment>
<evidence type="ECO:0000256" key="5">
    <source>
        <dbReference type="ARBA" id="ARBA00008142"/>
    </source>
</evidence>
<evidence type="ECO:0000256" key="3">
    <source>
        <dbReference type="ARBA" id="ARBA00001946"/>
    </source>
</evidence>
<evidence type="ECO:0000256" key="9">
    <source>
        <dbReference type="ARBA" id="ARBA00022741"/>
    </source>
</evidence>
<accession>A0A8D2CZG8</accession>
<name>A0A8D2CZG8_SCIVU</name>